<sequence length="30" mass="3244">MKPTTIHRLPSPTNDKPPAASRVLSDPKGM</sequence>
<organism evidence="2 3">
    <name type="scientific">Trifolium medium</name>
    <dbReference type="NCBI Taxonomy" id="97028"/>
    <lineage>
        <taxon>Eukaryota</taxon>
        <taxon>Viridiplantae</taxon>
        <taxon>Streptophyta</taxon>
        <taxon>Embryophyta</taxon>
        <taxon>Tracheophyta</taxon>
        <taxon>Spermatophyta</taxon>
        <taxon>Magnoliopsida</taxon>
        <taxon>eudicotyledons</taxon>
        <taxon>Gunneridae</taxon>
        <taxon>Pentapetalae</taxon>
        <taxon>rosids</taxon>
        <taxon>fabids</taxon>
        <taxon>Fabales</taxon>
        <taxon>Fabaceae</taxon>
        <taxon>Papilionoideae</taxon>
        <taxon>50 kb inversion clade</taxon>
        <taxon>NPAAA clade</taxon>
        <taxon>Hologalegina</taxon>
        <taxon>IRL clade</taxon>
        <taxon>Trifolieae</taxon>
        <taxon>Trifolium</taxon>
    </lineage>
</organism>
<feature type="non-terminal residue" evidence="2">
    <location>
        <position position="30"/>
    </location>
</feature>
<keyword evidence="3" id="KW-1185">Reference proteome</keyword>
<dbReference type="Proteomes" id="UP000265520">
    <property type="component" value="Unassembled WGS sequence"/>
</dbReference>
<comment type="caution">
    <text evidence="2">The sequence shown here is derived from an EMBL/GenBank/DDBJ whole genome shotgun (WGS) entry which is preliminary data.</text>
</comment>
<protein>
    <submittedName>
        <fullName evidence="2">Uncharacterized protein</fullName>
    </submittedName>
</protein>
<accession>A0A392PQT2</accession>
<name>A0A392PQT2_9FABA</name>
<reference evidence="2 3" key="1">
    <citation type="journal article" date="2018" name="Front. Plant Sci.">
        <title>Red Clover (Trifolium pratense) and Zigzag Clover (T. medium) - A Picture of Genomic Similarities and Differences.</title>
        <authorList>
            <person name="Dluhosova J."/>
            <person name="Istvanek J."/>
            <person name="Nedelnik J."/>
            <person name="Repkova J."/>
        </authorList>
    </citation>
    <scope>NUCLEOTIDE SEQUENCE [LARGE SCALE GENOMIC DNA]</scope>
    <source>
        <strain evidence="3">cv. 10/8</strain>
        <tissue evidence="2">Leaf</tissue>
    </source>
</reference>
<feature type="region of interest" description="Disordered" evidence="1">
    <location>
        <begin position="1"/>
        <end position="30"/>
    </location>
</feature>
<dbReference type="EMBL" id="LXQA010089083">
    <property type="protein sequence ID" value="MCI13656.1"/>
    <property type="molecule type" value="Genomic_DNA"/>
</dbReference>
<evidence type="ECO:0000313" key="2">
    <source>
        <dbReference type="EMBL" id="MCI13656.1"/>
    </source>
</evidence>
<dbReference type="AlphaFoldDB" id="A0A392PQT2"/>
<proteinExistence type="predicted"/>
<evidence type="ECO:0000313" key="3">
    <source>
        <dbReference type="Proteomes" id="UP000265520"/>
    </source>
</evidence>
<evidence type="ECO:0000256" key="1">
    <source>
        <dbReference type="SAM" id="MobiDB-lite"/>
    </source>
</evidence>